<keyword evidence="15" id="KW-1185">Reference proteome</keyword>
<dbReference type="Gene3D" id="3.40.50.720">
    <property type="entry name" value="NAD(P)-binding Rossmann-like Domain"/>
    <property type="match status" value="2"/>
</dbReference>
<keyword evidence="7 12" id="KW-0560">Oxidoreductase</keyword>
<dbReference type="EMBL" id="LR130778">
    <property type="protein sequence ID" value="VDN49076.1"/>
    <property type="molecule type" value="Genomic_DNA"/>
</dbReference>
<accession>A0A3P7S2L3</accession>
<evidence type="ECO:0000256" key="1">
    <source>
        <dbReference type="ARBA" id="ARBA00003800"/>
    </source>
</evidence>
<dbReference type="OrthoDB" id="9805416at2"/>
<dbReference type="SUPFAM" id="SSF55021">
    <property type="entry name" value="ACT-like"/>
    <property type="match status" value="1"/>
</dbReference>
<dbReference type="EC" id="1.1.1.95" evidence="5"/>
<dbReference type="Pfam" id="PF02826">
    <property type="entry name" value="2-Hacid_dh_C"/>
    <property type="match status" value="1"/>
</dbReference>
<feature type="domain" description="ACT" evidence="13">
    <location>
        <begin position="318"/>
        <end position="387"/>
    </location>
</feature>
<dbReference type="RefSeq" id="WP_125138112.1">
    <property type="nucleotide sequence ID" value="NZ_LR130778.1"/>
</dbReference>
<evidence type="ECO:0000256" key="8">
    <source>
        <dbReference type="ARBA" id="ARBA00023027"/>
    </source>
</evidence>
<evidence type="ECO:0000256" key="9">
    <source>
        <dbReference type="ARBA" id="ARBA00030455"/>
    </source>
</evidence>
<dbReference type="AlphaFoldDB" id="A0A3P7S2L3"/>
<sequence>MFNIKTLNKIDQEGLELFSEDYQIVEDGDIDAIVLRSFKMQDYPLDEKLHAVARAGAGTNNVPVDKCAEKGIVVFNTPGANANGVKELVVAGLLMSSRNIVGAIEWAKTLVDEGEEIPKLVEAGKSNFAGPEIKGKTLGIIGLGAIGVLTANAASGLGMKVIGYDPFLSVKHALKLSRSVSTVKTIEEIYSKSDYISVHVPLVDATKGMINDDSIALMENGVKILNFSRAELIDDDAMAKALESGKVSNYVTDFPNASSIKMKNVIAIPHLGASTPESETNCAIMAVNQVMEYLENGNIINSVNYPDCDMGVCPTASRIAVNHKNIPNMVSQITSILADHNINIADMINKSRGDWAYTMLDIENESTKEIITALEQIDGVVKVRIIV</sequence>
<dbReference type="InterPro" id="IPR006139">
    <property type="entry name" value="D-isomer_2_OHA_DH_cat_dom"/>
</dbReference>
<evidence type="ECO:0000256" key="3">
    <source>
        <dbReference type="ARBA" id="ARBA00005854"/>
    </source>
</evidence>
<dbReference type="InterPro" id="IPR006140">
    <property type="entry name" value="D-isomer_DH_NAD-bd"/>
</dbReference>
<evidence type="ECO:0000256" key="10">
    <source>
        <dbReference type="ARBA" id="ARBA00048126"/>
    </source>
</evidence>
<comment type="catalytic activity">
    <reaction evidence="10">
        <text>(R)-2-hydroxyglutarate + NAD(+) = 2-oxoglutarate + NADH + H(+)</text>
        <dbReference type="Rhea" id="RHEA:49612"/>
        <dbReference type="ChEBI" id="CHEBI:15378"/>
        <dbReference type="ChEBI" id="CHEBI:15801"/>
        <dbReference type="ChEBI" id="CHEBI:16810"/>
        <dbReference type="ChEBI" id="CHEBI:57540"/>
        <dbReference type="ChEBI" id="CHEBI:57945"/>
        <dbReference type="EC" id="1.1.1.399"/>
    </reaction>
</comment>
<name>A0A3P7S2L3_9FIRM</name>
<dbReference type="GO" id="GO:0004617">
    <property type="term" value="F:phosphoglycerate dehydrogenase activity"/>
    <property type="evidence" value="ECO:0007669"/>
    <property type="project" value="UniProtKB-EC"/>
</dbReference>
<dbReference type="InterPro" id="IPR045865">
    <property type="entry name" value="ACT-like_dom_sf"/>
</dbReference>
<evidence type="ECO:0000313" key="14">
    <source>
        <dbReference type="EMBL" id="VDN49076.1"/>
    </source>
</evidence>
<dbReference type="Proteomes" id="UP000279029">
    <property type="component" value="Chromosome"/>
</dbReference>
<dbReference type="GO" id="GO:0051287">
    <property type="term" value="F:NAD binding"/>
    <property type="evidence" value="ECO:0007669"/>
    <property type="project" value="InterPro"/>
</dbReference>
<dbReference type="PANTHER" id="PTHR42938">
    <property type="entry name" value="FORMATE DEHYDROGENASE 1"/>
    <property type="match status" value="1"/>
</dbReference>
<dbReference type="Pfam" id="PF00389">
    <property type="entry name" value="2-Hacid_dh"/>
    <property type="match status" value="1"/>
</dbReference>
<evidence type="ECO:0000256" key="4">
    <source>
        <dbReference type="ARBA" id="ARBA00013001"/>
    </source>
</evidence>
<comment type="function">
    <text evidence="1">Catalyzes the reversible oxidation of 3-phospho-D-glycerate to 3-phosphonooxypyruvate, the first step of the phosphorylated L-serine biosynthesis pathway. Also catalyzes the reversible oxidation of 2-hydroxyglutarate to 2-oxoglutarate.</text>
</comment>
<proteinExistence type="inferred from homology"/>
<dbReference type="KEGG" id="cbar:PATL70BA_3155"/>
<dbReference type="SUPFAM" id="SSF52283">
    <property type="entry name" value="Formate/glycerate dehydrogenase catalytic domain-like"/>
    <property type="match status" value="1"/>
</dbReference>
<comment type="catalytic activity">
    <reaction evidence="11">
        <text>(2R)-3-phosphoglycerate + NAD(+) = 3-phosphooxypyruvate + NADH + H(+)</text>
        <dbReference type="Rhea" id="RHEA:12641"/>
        <dbReference type="ChEBI" id="CHEBI:15378"/>
        <dbReference type="ChEBI" id="CHEBI:18110"/>
        <dbReference type="ChEBI" id="CHEBI:57540"/>
        <dbReference type="ChEBI" id="CHEBI:57945"/>
        <dbReference type="ChEBI" id="CHEBI:58272"/>
        <dbReference type="EC" id="1.1.1.95"/>
    </reaction>
</comment>
<dbReference type="PROSITE" id="PS51671">
    <property type="entry name" value="ACT"/>
    <property type="match status" value="1"/>
</dbReference>
<evidence type="ECO:0000256" key="11">
    <source>
        <dbReference type="ARBA" id="ARBA00048731"/>
    </source>
</evidence>
<gene>
    <name evidence="14" type="ORF">PATL70BA_3155</name>
</gene>
<dbReference type="CDD" id="cd04901">
    <property type="entry name" value="ACT_3PGDH"/>
    <property type="match status" value="1"/>
</dbReference>
<evidence type="ECO:0000256" key="5">
    <source>
        <dbReference type="ARBA" id="ARBA00013143"/>
    </source>
</evidence>
<dbReference type="InterPro" id="IPR029752">
    <property type="entry name" value="D-isomer_DH_CS1"/>
</dbReference>
<evidence type="ECO:0000256" key="6">
    <source>
        <dbReference type="ARBA" id="ARBA00021582"/>
    </source>
</evidence>
<reference evidence="14 15" key="1">
    <citation type="submission" date="2018-09" db="EMBL/GenBank/DDBJ databases">
        <authorList>
            <person name="Postec A."/>
        </authorList>
    </citation>
    <scope>NUCLEOTIDE SEQUENCE [LARGE SCALE GENOMIC DNA]</scope>
    <source>
        <strain evidence="14">70B-A</strain>
    </source>
</reference>
<dbReference type="UniPathway" id="UPA00135">
    <property type="reaction ID" value="UER00196"/>
</dbReference>
<dbReference type="Gene3D" id="3.30.70.260">
    <property type="match status" value="1"/>
</dbReference>
<evidence type="ECO:0000313" key="15">
    <source>
        <dbReference type="Proteomes" id="UP000279029"/>
    </source>
</evidence>
<organism evidence="14 15">
    <name type="scientific">Petrocella atlantisensis</name>
    <dbReference type="NCBI Taxonomy" id="2173034"/>
    <lineage>
        <taxon>Bacteria</taxon>
        <taxon>Bacillati</taxon>
        <taxon>Bacillota</taxon>
        <taxon>Clostridia</taxon>
        <taxon>Lachnospirales</taxon>
        <taxon>Vallitaleaceae</taxon>
        <taxon>Petrocella</taxon>
    </lineage>
</organism>
<dbReference type="CDD" id="cd12174">
    <property type="entry name" value="PGDH_like_3"/>
    <property type="match status" value="1"/>
</dbReference>
<evidence type="ECO:0000256" key="2">
    <source>
        <dbReference type="ARBA" id="ARBA00005216"/>
    </source>
</evidence>
<evidence type="ECO:0000256" key="12">
    <source>
        <dbReference type="RuleBase" id="RU003719"/>
    </source>
</evidence>
<comment type="pathway">
    <text evidence="2">Amino-acid biosynthesis; L-serine biosynthesis; L-serine from 3-phospho-D-glycerate: step 1/3.</text>
</comment>
<comment type="similarity">
    <text evidence="3 12">Belongs to the D-isomer specific 2-hydroxyacid dehydrogenase family.</text>
</comment>
<evidence type="ECO:0000256" key="7">
    <source>
        <dbReference type="ARBA" id="ARBA00023002"/>
    </source>
</evidence>
<keyword evidence="8" id="KW-0520">NAD</keyword>
<dbReference type="InterPro" id="IPR036291">
    <property type="entry name" value="NAD(P)-bd_dom_sf"/>
</dbReference>
<evidence type="ECO:0000259" key="13">
    <source>
        <dbReference type="PROSITE" id="PS51671"/>
    </source>
</evidence>
<dbReference type="InterPro" id="IPR002912">
    <property type="entry name" value="ACT_dom"/>
</dbReference>
<dbReference type="SUPFAM" id="SSF51735">
    <property type="entry name" value="NAD(P)-binding Rossmann-fold domains"/>
    <property type="match status" value="1"/>
</dbReference>
<protein>
    <recommendedName>
        <fullName evidence="6">D-3-phosphoglycerate dehydrogenase</fullName>
        <ecNumber evidence="4">1.1.1.399</ecNumber>
        <ecNumber evidence="5">1.1.1.95</ecNumber>
    </recommendedName>
    <alternativeName>
        <fullName evidence="9">2-oxoglutarate reductase</fullName>
    </alternativeName>
</protein>
<dbReference type="EC" id="1.1.1.399" evidence="4"/>
<dbReference type="PROSITE" id="PS00065">
    <property type="entry name" value="D_2_HYDROXYACID_DH_1"/>
    <property type="match status" value="1"/>
</dbReference>
<dbReference type="PANTHER" id="PTHR42938:SF47">
    <property type="entry name" value="HYDROXYPYRUVATE REDUCTASE"/>
    <property type="match status" value="1"/>
</dbReference>